<keyword evidence="2" id="KW-1185">Reference proteome</keyword>
<dbReference type="Proteomes" id="UP001314170">
    <property type="component" value="Unassembled WGS sequence"/>
</dbReference>
<proteinExistence type="predicted"/>
<accession>A0AAV1RTF8</accession>
<evidence type="ECO:0000313" key="1">
    <source>
        <dbReference type="EMBL" id="CAK7339656.1"/>
    </source>
</evidence>
<comment type="caution">
    <text evidence="1">The sequence shown here is derived from an EMBL/GenBank/DDBJ whole genome shotgun (WGS) entry which is preliminary data.</text>
</comment>
<sequence>MIESDLEGSVKAISAAAAAAAAAQADVQREIRSIAVRAFLKRSRNVAIYHVRLGANNGVDWLASASYVLKIELMTPMNPATFVD</sequence>
<name>A0AAV1RTF8_9ROSI</name>
<reference evidence="1 2" key="1">
    <citation type="submission" date="2024-01" db="EMBL/GenBank/DDBJ databases">
        <authorList>
            <person name="Waweru B."/>
        </authorList>
    </citation>
    <scope>NUCLEOTIDE SEQUENCE [LARGE SCALE GENOMIC DNA]</scope>
</reference>
<dbReference type="AlphaFoldDB" id="A0AAV1RTF8"/>
<evidence type="ECO:0000313" key="2">
    <source>
        <dbReference type="Proteomes" id="UP001314170"/>
    </source>
</evidence>
<protein>
    <submittedName>
        <fullName evidence="1">Uncharacterized protein</fullName>
    </submittedName>
</protein>
<dbReference type="EMBL" id="CAWUPB010001158">
    <property type="protein sequence ID" value="CAK7339656.1"/>
    <property type="molecule type" value="Genomic_DNA"/>
</dbReference>
<gene>
    <name evidence="1" type="ORF">DCAF_LOCUS14714</name>
</gene>
<organism evidence="1 2">
    <name type="scientific">Dovyalis caffra</name>
    <dbReference type="NCBI Taxonomy" id="77055"/>
    <lineage>
        <taxon>Eukaryota</taxon>
        <taxon>Viridiplantae</taxon>
        <taxon>Streptophyta</taxon>
        <taxon>Embryophyta</taxon>
        <taxon>Tracheophyta</taxon>
        <taxon>Spermatophyta</taxon>
        <taxon>Magnoliopsida</taxon>
        <taxon>eudicotyledons</taxon>
        <taxon>Gunneridae</taxon>
        <taxon>Pentapetalae</taxon>
        <taxon>rosids</taxon>
        <taxon>fabids</taxon>
        <taxon>Malpighiales</taxon>
        <taxon>Salicaceae</taxon>
        <taxon>Flacourtieae</taxon>
        <taxon>Dovyalis</taxon>
    </lineage>
</organism>